<comment type="caution">
    <text evidence="1">The sequence shown here is derived from an EMBL/GenBank/DDBJ whole genome shotgun (WGS) entry which is preliminary data.</text>
</comment>
<evidence type="ECO:0000313" key="2">
    <source>
        <dbReference type="Proteomes" id="UP000215931"/>
    </source>
</evidence>
<sequence length="126" mass="13847">MRRVEVFTGAGRQREWSPEGTARMVAELAQPKERLSRAQGGLPNSQTMISCGLYPCAHAQGSRLKTALKQHYPALHPRSLRSPIARRHARGQVVIGAMPMGFESKVDAERCVSLRARLASFGSHAL</sequence>
<proteinExistence type="predicted"/>
<evidence type="ECO:0000313" key="1">
    <source>
        <dbReference type="EMBL" id="PAP92379.1"/>
    </source>
</evidence>
<dbReference type="EMBL" id="NPKH01000035">
    <property type="protein sequence ID" value="PAP92379.1"/>
    <property type="molecule type" value="Genomic_DNA"/>
</dbReference>
<gene>
    <name evidence="1" type="ORF">CIT31_28230</name>
</gene>
<name>A0A271KBK3_9HYPH</name>
<protein>
    <submittedName>
        <fullName evidence="1">Uncharacterized protein</fullName>
    </submittedName>
</protein>
<keyword evidence="2" id="KW-1185">Reference proteome</keyword>
<dbReference type="Proteomes" id="UP000215931">
    <property type="component" value="Unassembled WGS sequence"/>
</dbReference>
<dbReference type="AlphaFoldDB" id="A0A271KBK3"/>
<accession>A0A271KBK3</accession>
<reference evidence="1 2" key="1">
    <citation type="submission" date="2017-08" db="EMBL/GenBank/DDBJ databases">
        <title>Mesorhizobium wenxinae sp. nov., a novel rhizobial species isolated from root nodules of chickpea (Cicer arietinum L.).</title>
        <authorList>
            <person name="Zhang J."/>
        </authorList>
    </citation>
    <scope>NUCLEOTIDE SEQUENCE [LARGE SCALE GENOMIC DNA]</scope>
    <source>
        <strain evidence="2">WYCCWR 10019</strain>
    </source>
</reference>
<organism evidence="1 2">
    <name type="scientific">Mesorhizobium wenxiniae</name>
    <dbReference type="NCBI Taxonomy" id="2014805"/>
    <lineage>
        <taxon>Bacteria</taxon>
        <taxon>Pseudomonadati</taxon>
        <taxon>Pseudomonadota</taxon>
        <taxon>Alphaproteobacteria</taxon>
        <taxon>Hyphomicrobiales</taxon>
        <taxon>Phyllobacteriaceae</taxon>
        <taxon>Mesorhizobium</taxon>
    </lineage>
</organism>